<protein>
    <submittedName>
        <fullName evidence="3">Complex I NDUFA9 subunit family protein</fullName>
    </submittedName>
</protein>
<dbReference type="Proteomes" id="UP000318801">
    <property type="component" value="Unassembled WGS sequence"/>
</dbReference>
<dbReference type="RefSeq" id="WP_141148753.1">
    <property type="nucleotide sequence ID" value="NZ_VHLG01000004.1"/>
</dbReference>
<dbReference type="FunFam" id="3.40.50.720:FF:000702">
    <property type="entry name" value="NADH dehydrogenase (Ubiquinone)"/>
    <property type="match status" value="1"/>
</dbReference>
<dbReference type="OrthoDB" id="9776313at2"/>
<dbReference type="Pfam" id="PF01370">
    <property type="entry name" value="Epimerase"/>
    <property type="match status" value="1"/>
</dbReference>
<keyword evidence="1" id="KW-1133">Transmembrane helix</keyword>
<dbReference type="InterPro" id="IPR001509">
    <property type="entry name" value="Epimerase_deHydtase"/>
</dbReference>
<dbReference type="InterPro" id="IPR051207">
    <property type="entry name" value="ComplexI_NDUFA9_subunit"/>
</dbReference>
<evidence type="ECO:0000256" key="1">
    <source>
        <dbReference type="SAM" id="Phobius"/>
    </source>
</evidence>
<name>A0A506U8X6_9HYPH</name>
<accession>A0A506U8X6</accession>
<dbReference type="CDD" id="cd05271">
    <property type="entry name" value="NDUFA9_like_SDR_a"/>
    <property type="match status" value="1"/>
</dbReference>
<dbReference type="GO" id="GO:0044877">
    <property type="term" value="F:protein-containing complex binding"/>
    <property type="evidence" value="ECO:0007669"/>
    <property type="project" value="TreeGrafter"/>
</dbReference>
<feature type="transmembrane region" description="Helical" evidence="1">
    <location>
        <begin position="242"/>
        <end position="263"/>
    </location>
</feature>
<feature type="domain" description="NAD-dependent epimerase/dehydratase" evidence="2">
    <location>
        <begin position="10"/>
        <end position="218"/>
    </location>
</feature>
<dbReference type="Gene3D" id="3.40.50.720">
    <property type="entry name" value="NAD(P)-binding Rossmann-like Domain"/>
    <property type="match status" value="1"/>
</dbReference>
<evidence type="ECO:0000313" key="3">
    <source>
        <dbReference type="EMBL" id="TPW30882.1"/>
    </source>
</evidence>
<keyword evidence="1" id="KW-0812">Transmembrane</keyword>
<proteinExistence type="predicted"/>
<feature type="transmembrane region" description="Helical" evidence="1">
    <location>
        <begin position="6"/>
        <end position="24"/>
    </location>
</feature>
<comment type="caution">
    <text evidence="3">The sequence shown here is derived from an EMBL/GenBank/DDBJ whole genome shotgun (WGS) entry which is preliminary data.</text>
</comment>
<evidence type="ECO:0000259" key="2">
    <source>
        <dbReference type="Pfam" id="PF01370"/>
    </source>
</evidence>
<dbReference type="PANTHER" id="PTHR12126:SF11">
    <property type="entry name" value="NADH DEHYDROGENASE [UBIQUINONE] 1 ALPHA SUBCOMPLEX SUBUNIT 9, MITOCHONDRIAL"/>
    <property type="match status" value="1"/>
</dbReference>
<keyword evidence="4" id="KW-1185">Reference proteome</keyword>
<dbReference type="InterPro" id="IPR036291">
    <property type="entry name" value="NAD(P)-bd_dom_sf"/>
</dbReference>
<dbReference type="PANTHER" id="PTHR12126">
    <property type="entry name" value="NADH-UBIQUINONE OXIDOREDUCTASE 39 KDA SUBUNIT-RELATED"/>
    <property type="match status" value="1"/>
</dbReference>
<dbReference type="AlphaFoldDB" id="A0A506U8X6"/>
<sequence length="323" mass="34156">MTLSNIPPLVTVFGGSGFLGRYVVRALAKRGYRIRVAVRRPDLAGFLQPLGNVGQITFVQANLRYPDSVKNAVSGASHVVNCVGLMFESGKNKFDPVQARGAALVAEAARDEGAGLTHISAIGASAGSPSSYARSKAAGEKAVQDALSDTVILRPSLVFGTEDQFFNKFAAMTLSSLFLPLIGGGRTKFQPVYVGDVAETVALSVEGKLVKGAIYELGGRDVVDFRQCLEMILKITGRKRRLVSIPFGLASLFAGIASAIPLIKPPVTPDQVRLLKQDSVVSAEAIAEGRTLEAAGITPVVLGSVLPGYLVQYREHGQFGRVA</sequence>
<dbReference type="SUPFAM" id="SSF51735">
    <property type="entry name" value="NAD(P)-binding Rossmann-fold domains"/>
    <property type="match status" value="1"/>
</dbReference>
<keyword evidence="1" id="KW-0472">Membrane</keyword>
<gene>
    <name evidence="3" type="ORF">FJU08_09430</name>
</gene>
<reference evidence="3 4" key="1">
    <citation type="submission" date="2019-06" db="EMBL/GenBank/DDBJ databases">
        <authorList>
            <person name="Li M."/>
        </authorList>
    </citation>
    <scope>NUCLEOTIDE SEQUENCE [LARGE SCALE GENOMIC DNA]</scope>
    <source>
        <strain evidence="3 4">BGMRC2036</strain>
    </source>
</reference>
<dbReference type="EMBL" id="VHLG01000004">
    <property type="protein sequence ID" value="TPW30882.1"/>
    <property type="molecule type" value="Genomic_DNA"/>
</dbReference>
<evidence type="ECO:0000313" key="4">
    <source>
        <dbReference type="Proteomes" id="UP000318801"/>
    </source>
</evidence>
<organism evidence="3 4">
    <name type="scientific">Martelella alba</name>
    <dbReference type="NCBI Taxonomy" id="2590451"/>
    <lineage>
        <taxon>Bacteria</taxon>
        <taxon>Pseudomonadati</taxon>
        <taxon>Pseudomonadota</taxon>
        <taxon>Alphaproteobacteria</taxon>
        <taxon>Hyphomicrobiales</taxon>
        <taxon>Aurantimonadaceae</taxon>
        <taxon>Martelella</taxon>
    </lineage>
</organism>